<dbReference type="Proteomes" id="UP001148629">
    <property type="component" value="Unassembled WGS sequence"/>
</dbReference>
<dbReference type="EMBL" id="JANRMS010000088">
    <property type="protein sequence ID" value="KAJ3547164.1"/>
    <property type="molecule type" value="Genomic_DNA"/>
</dbReference>
<name>A0ACC1SVG2_9HYPO</name>
<comment type="caution">
    <text evidence="1">The sequence shown here is derived from an EMBL/GenBank/DDBJ whole genome shotgun (WGS) entry which is preliminary data.</text>
</comment>
<gene>
    <name evidence="1" type="ORF">NM208_g1649</name>
</gene>
<protein>
    <submittedName>
        <fullName evidence="1">Uncharacterized protein</fullName>
    </submittedName>
</protein>
<evidence type="ECO:0000313" key="1">
    <source>
        <dbReference type="EMBL" id="KAJ3547164.1"/>
    </source>
</evidence>
<proteinExistence type="predicted"/>
<evidence type="ECO:0000313" key="2">
    <source>
        <dbReference type="Proteomes" id="UP001148629"/>
    </source>
</evidence>
<accession>A0ACC1SVG2</accession>
<keyword evidence="2" id="KW-1185">Reference proteome</keyword>
<organism evidence="1 2">
    <name type="scientific">Fusarium decemcellulare</name>
    <dbReference type="NCBI Taxonomy" id="57161"/>
    <lineage>
        <taxon>Eukaryota</taxon>
        <taxon>Fungi</taxon>
        <taxon>Dikarya</taxon>
        <taxon>Ascomycota</taxon>
        <taxon>Pezizomycotina</taxon>
        <taxon>Sordariomycetes</taxon>
        <taxon>Hypocreomycetidae</taxon>
        <taxon>Hypocreales</taxon>
        <taxon>Nectriaceae</taxon>
        <taxon>Fusarium</taxon>
        <taxon>Fusarium decemcellulare species complex</taxon>
    </lineage>
</organism>
<sequence>MGPFCDSMGIVIEDLIGDKIASTLVKVSLGSSSFSAQFEYIQNSRIGIADFLACSRQPFLAFDTKCETPIWWATTPPFSWLPLAFYALLVGPLAAQPVVSSPVGRLAPRQTTTVTPSFENIEPVIVEHGPLSDAEIEGLLDSVLDLTATPTKPAVLNRRQNAALAVTSASTGPFQAVDIGDPLNACELDEVTTVTMNGPIQTLQYFTGSSNIRSFAVTSINGDKGNVDSTREKGDDAGEFIFNQNERITEFYVYATERQFTGFNFTTGEGRSYSALSSTVDASTPVKVPVGSGIIGRIRSVSCKVGVISMMGFDFLDELDSIAISNISYSGFTDNILPSGPGQTAGVRSQSIDNRNSTLEQSTNIQTAAAVTKQHSLTTDLGWQVGASVTISGEAGIPLLTKSTVSAQASWSIQGSTAETEMEGETITNSGTVNLKCPARKYCIGTSFFTIFKLDVNVEATFRAKTKSGESFTWVQKGQYKGADCVGLELKVDEIDAPPE</sequence>
<reference evidence="1" key="1">
    <citation type="submission" date="2022-08" db="EMBL/GenBank/DDBJ databases">
        <title>Genome Sequence of Fusarium decemcellulare.</title>
        <authorList>
            <person name="Buettner E."/>
        </authorList>
    </citation>
    <scope>NUCLEOTIDE SEQUENCE</scope>
    <source>
        <strain evidence="1">Babe19</strain>
    </source>
</reference>